<evidence type="ECO:0000313" key="3">
    <source>
        <dbReference type="Proteomes" id="UP001150238"/>
    </source>
</evidence>
<reference evidence="2" key="2">
    <citation type="journal article" date="2023" name="Proc. Natl. Acad. Sci. U.S.A.">
        <title>A global phylogenomic analysis of the shiitake genus Lentinula.</title>
        <authorList>
            <person name="Sierra-Patev S."/>
            <person name="Min B."/>
            <person name="Naranjo-Ortiz M."/>
            <person name="Looney B."/>
            <person name="Konkel Z."/>
            <person name="Slot J.C."/>
            <person name="Sakamoto Y."/>
            <person name="Steenwyk J.L."/>
            <person name="Rokas A."/>
            <person name="Carro J."/>
            <person name="Camarero S."/>
            <person name="Ferreira P."/>
            <person name="Molpeceres G."/>
            <person name="Ruiz-Duenas F.J."/>
            <person name="Serrano A."/>
            <person name="Henrissat B."/>
            <person name="Drula E."/>
            <person name="Hughes K.W."/>
            <person name="Mata J.L."/>
            <person name="Ishikawa N.K."/>
            <person name="Vargas-Isla R."/>
            <person name="Ushijima S."/>
            <person name="Smith C.A."/>
            <person name="Donoghue J."/>
            <person name="Ahrendt S."/>
            <person name="Andreopoulos W."/>
            <person name="He G."/>
            <person name="LaButti K."/>
            <person name="Lipzen A."/>
            <person name="Ng V."/>
            <person name="Riley R."/>
            <person name="Sandor L."/>
            <person name="Barry K."/>
            <person name="Martinez A.T."/>
            <person name="Xiao Y."/>
            <person name="Gibbons J.G."/>
            <person name="Terashima K."/>
            <person name="Grigoriev I.V."/>
            <person name="Hibbett D."/>
        </authorList>
    </citation>
    <scope>NUCLEOTIDE SEQUENCE</scope>
    <source>
        <strain evidence="2">Sp2 HRB7682 ss15</strain>
    </source>
</reference>
<reference evidence="2" key="1">
    <citation type="submission" date="2022-08" db="EMBL/GenBank/DDBJ databases">
        <authorList>
            <consortium name="DOE Joint Genome Institute"/>
            <person name="Min B."/>
            <person name="Riley R."/>
            <person name="Sierra-Patev S."/>
            <person name="Naranjo-Ortiz M."/>
            <person name="Looney B."/>
            <person name="Konkel Z."/>
            <person name="Slot J.C."/>
            <person name="Sakamoto Y."/>
            <person name="Steenwyk J.L."/>
            <person name="Rokas A."/>
            <person name="Carro J."/>
            <person name="Camarero S."/>
            <person name="Ferreira P."/>
            <person name="Molpeceres G."/>
            <person name="Ruiz-Duenas F.J."/>
            <person name="Serrano A."/>
            <person name="Henrissat B."/>
            <person name="Drula E."/>
            <person name="Hughes K.W."/>
            <person name="Mata J.L."/>
            <person name="Ishikawa N.K."/>
            <person name="Vargas-Isla R."/>
            <person name="Ushijima S."/>
            <person name="Smith C.A."/>
            <person name="Ahrendt S."/>
            <person name="Andreopoulos W."/>
            <person name="He G."/>
            <person name="Labutti K."/>
            <person name="Lipzen A."/>
            <person name="Ng V."/>
            <person name="Sandor L."/>
            <person name="Barry K."/>
            <person name="Martinez A.T."/>
            <person name="Xiao Y."/>
            <person name="Gibbons J.G."/>
            <person name="Terashima K."/>
            <person name="Hibbett D.S."/>
            <person name="Grigoriev I.V."/>
        </authorList>
    </citation>
    <scope>NUCLEOTIDE SEQUENCE</scope>
    <source>
        <strain evidence="2">Sp2 HRB7682 ss15</strain>
    </source>
</reference>
<protein>
    <submittedName>
        <fullName evidence="2">Uncharacterized protein</fullName>
    </submittedName>
</protein>
<evidence type="ECO:0000313" key="2">
    <source>
        <dbReference type="EMBL" id="KAJ4467738.1"/>
    </source>
</evidence>
<keyword evidence="1" id="KW-0472">Membrane</keyword>
<dbReference type="Proteomes" id="UP001150238">
    <property type="component" value="Unassembled WGS sequence"/>
</dbReference>
<sequence>MAHDGELGTERTFFVVDLTQVTSLFGYLVYRRLVITTMFNGPRGPICFALFLSAGFDRTSHAEIPQDFDIGGIENPYKAFVQDRRRGRGFDILDEP</sequence>
<proteinExistence type="predicted"/>
<keyword evidence="1" id="KW-0812">Transmembrane</keyword>
<dbReference type="AlphaFoldDB" id="A0A9W8ZV52"/>
<name>A0A9W8ZV52_9AGAR</name>
<gene>
    <name evidence="2" type="ORF">C8J55DRAFT_565205</name>
</gene>
<feature type="transmembrane region" description="Helical" evidence="1">
    <location>
        <begin position="12"/>
        <end position="30"/>
    </location>
</feature>
<keyword evidence="1" id="KW-1133">Transmembrane helix</keyword>
<organism evidence="2 3">
    <name type="scientific">Lentinula lateritia</name>
    <dbReference type="NCBI Taxonomy" id="40482"/>
    <lineage>
        <taxon>Eukaryota</taxon>
        <taxon>Fungi</taxon>
        <taxon>Dikarya</taxon>
        <taxon>Basidiomycota</taxon>
        <taxon>Agaricomycotina</taxon>
        <taxon>Agaricomycetes</taxon>
        <taxon>Agaricomycetidae</taxon>
        <taxon>Agaricales</taxon>
        <taxon>Marasmiineae</taxon>
        <taxon>Omphalotaceae</taxon>
        <taxon>Lentinula</taxon>
    </lineage>
</organism>
<comment type="caution">
    <text evidence="2">The sequence shown here is derived from an EMBL/GenBank/DDBJ whole genome shotgun (WGS) entry which is preliminary data.</text>
</comment>
<evidence type="ECO:0000256" key="1">
    <source>
        <dbReference type="SAM" id="Phobius"/>
    </source>
</evidence>
<accession>A0A9W8ZV52</accession>
<dbReference type="EMBL" id="JANVFS010000040">
    <property type="protein sequence ID" value="KAJ4467738.1"/>
    <property type="molecule type" value="Genomic_DNA"/>
</dbReference>